<dbReference type="Gene3D" id="2.60.40.420">
    <property type="entry name" value="Cupredoxins - blue copper proteins"/>
    <property type="match status" value="1"/>
</dbReference>
<reference evidence="4 5" key="1">
    <citation type="submission" date="2020-04" db="EMBL/GenBank/DDBJ databases">
        <title>Metagenomic profiling of ammonia- and methane-oxidizing microorganisms in a Dutch drinking water treatment plant.</title>
        <authorList>
            <person name="Poghosyan L."/>
            <person name="Leucker S."/>
        </authorList>
    </citation>
    <scope>NUCLEOTIDE SEQUENCE [LARGE SCALE GENOMIC DNA]</scope>
    <source>
        <strain evidence="4">S-RSF-IL-03</strain>
    </source>
</reference>
<feature type="domain" description="EfeO-type cupredoxin-like" evidence="3">
    <location>
        <begin position="41"/>
        <end position="131"/>
    </location>
</feature>
<evidence type="ECO:0000313" key="5">
    <source>
        <dbReference type="Proteomes" id="UP000580839"/>
    </source>
</evidence>
<dbReference type="SUPFAM" id="SSF49503">
    <property type="entry name" value="Cupredoxins"/>
    <property type="match status" value="1"/>
</dbReference>
<evidence type="ECO:0000259" key="3">
    <source>
        <dbReference type="Pfam" id="PF13473"/>
    </source>
</evidence>
<organism evidence="4 5">
    <name type="scientific">Eiseniibacteriota bacterium</name>
    <dbReference type="NCBI Taxonomy" id="2212470"/>
    <lineage>
        <taxon>Bacteria</taxon>
        <taxon>Candidatus Eiseniibacteriota</taxon>
    </lineage>
</organism>
<name>A0A849SAW3_UNCEI</name>
<keyword evidence="2" id="KW-0732">Signal</keyword>
<feature type="signal peptide" evidence="2">
    <location>
        <begin position="1"/>
        <end position="17"/>
    </location>
</feature>
<dbReference type="AlphaFoldDB" id="A0A849SAW3"/>
<accession>A0A849SAW3</accession>
<dbReference type="Pfam" id="PF13473">
    <property type="entry name" value="Cupredoxin_1"/>
    <property type="match status" value="1"/>
</dbReference>
<dbReference type="InterPro" id="IPR028096">
    <property type="entry name" value="EfeO_Cupredoxin"/>
</dbReference>
<dbReference type="InterPro" id="IPR008972">
    <property type="entry name" value="Cupredoxin"/>
</dbReference>
<feature type="region of interest" description="Disordered" evidence="1">
    <location>
        <begin position="22"/>
        <end position="47"/>
    </location>
</feature>
<dbReference type="Proteomes" id="UP000580839">
    <property type="component" value="Unassembled WGS sequence"/>
</dbReference>
<dbReference type="PROSITE" id="PS51257">
    <property type="entry name" value="PROKAR_LIPOPROTEIN"/>
    <property type="match status" value="1"/>
</dbReference>
<evidence type="ECO:0000256" key="1">
    <source>
        <dbReference type="SAM" id="MobiDB-lite"/>
    </source>
</evidence>
<proteinExistence type="predicted"/>
<evidence type="ECO:0000313" key="4">
    <source>
        <dbReference type="EMBL" id="NOT32808.1"/>
    </source>
</evidence>
<sequence>MMCAELRVVGLVTMLLAAGCASPSSQSTGASTESQATTATDATTPAPTEVTVLATSQGFEPAEIAVAKGQPATIVFKRTTNETCATEAVFGGVVGTHTLPLDQEVRVELAADRADSVRFACGMDMWKGVIVSR</sequence>
<evidence type="ECO:0000256" key="2">
    <source>
        <dbReference type="SAM" id="SignalP"/>
    </source>
</evidence>
<comment type="caution">
    <text evidence="4">The sequence shown here is derived from an EMBL/GenBank/DDBJ whole genome shotgun (WGS) entry which is preliminary data.</text>
</comment>
<dbReference type="EMBL" id="JABFRW010000014">
    <property type="protein sequence ID" value="NOT32808.1"/>
    <property type="molecule type" value="Genomic_DNA"/>
</dbReference>
<gene>
    <name evidence="4" type="ORF">HOP12_01425</name>
</gene>
<protein>
    <recommendedName>
        <fullName evidence="3">EfeO-type cupredoxin-like domain-containing protein</fullName>
    </recommendedName>
</protein>
<feature type="chain" id="PRO_5032437684" description="EfeO-type cupredoxin-like domain-containing protein" evidence="2">
    <location>
        <begin position="18"/>
        <end position="133"/>
    </location>
</feature>